<evidence type="ECO:0000313" key="1">
    <source>
        <dbReference type="EMBL" id="KAF1939028.1"/>
    </source>
</evidence>
<accession>A0A6A5SHG1</accession>
<organism evidence="1 2">
    <name type="scientific">Clathrospora elynae</name>
    <dbReference type="NCBI Taxonomy" id="706981"/>
    <lineage>
        <taxon>Eukaryota</taxon>
        <taxon>Fungi</taxon>
        <taxon>Dikarya</taxon>
        <taxon>Ascomycota</taxon>
        <taxon>Pezizomycotina</taxon>
        <taxon>Dothideomycetes</taxon>
        <taxon>Pleosporomycetidae</taxon>
        <taxon>Pleosporales</taxon>
        <taxon>Diademaceae</taxon>
        <taxon>Clathrospora</taxon>
    </lineage>
</organism>
<sequence length="149" mass="17130">MDLMRITSHVKLWPHIVSTVRNFPAKHIFEELETTVDKRKMKLRDIRAAALRALLYILRTHPSTVTALCLEIFIDGSGIPVEYRLAVSRQLKDFPRLNKSVQSYPLGPNKAYDGSAMCYLRYPWCIHLGHQHGDCVAKSGFWIPVPEKQ</sequence>
<dbReference type="EMBL" id="ML976090">
    <property type="protein sequence ID" value="KAF1939028.1"/>
    <property type="molecule type" value="Genomic_DNA"/>
</dbReference>
<protein>
    <submittedName>
        <fullName evidence="1">Uncharacterized protein</fullName>
    </submittedName>
</protein>
<dbReference type="AlphaFoldDB" id="A0A6A5SHG1"/>
<dbReference type="Proteomes" id="UP000800038">
    <property type="component" value="Unassembled WGS sequence"/>
</dbReference>
<gene>
    <name evidence="1" type="ORF">EJ02DRAFT_425227</name>
</gene>
<evidence type="ECO:0000313" key="2">
    <source>
        <dbReference type="Proteomes" id="UP000800038"/>
    </source>
</evidence>
<reference evidence="1" key="1">
    <citation type="journal article" date="2020" name="Stud. Mycol.">
        <title>101 Dothideomycetes genomes: a test case for predicting lifestyles and emergence of pathogens.</title>
        <authorList>
            <person name="Haridas S."/>
            <person name="Albert R."/>
            <person name="Binder M."/>
            <person name="Bloem J."/>
            <person name="Labutti K."/>
            <person name="Salamov A."/>
            <person name="Andreopoulos B."/>
            <person name="Baker S."/>
            <person name="Barry K."/>
            <person name="Bills G."/>
            <person name="Bluhm B."/>
            <person name="Cannon C."/>
            <person name="Castanera R."/>
            <person name="Culley D."/>
            <person name="Daum C."/>
            <person name="Ezra D."/>
            <person name="Gonzalez J."/>
            <person name="Henrissat B."/>
            <person name="Kuo A."/>
            <person name="Liang C."/>
            <person name="Lipzen A."/>
            <person name="Lutzoni F."/>
            <person name="Magnuson J."/>
            <person name="Mondo S."/>
            <person name="Nolan M."/>
            <person name="Ohm R."/>
            <person name="Pangilinan J."/>
            <person name="Park H.-J."/>
            <person name="Ramirez L."/>
            <person name="Alfaro M."/>
            <person name="Sun H."/>
            <person name="Tritt A."/>
            <person name="Yoshinaga Y."/>
            <person name="Zwiers L.-H."/>
            <person name="Turgeon B."/>
            <person name="Goodwin S."/>
            <person name="Spatafora J."/>
            <person name="Crous P."/>
            <person name="Grigoriev I."/>
        </authorList>
    </citation>
    <scope>NUCLEOTIDE SEQUENCE</scope>
    <source>
        <strain evidence="1">CBS 161.51</strain>
    </source>
</reference>
<keyword evidence="2" id="KW-1185">Reference proteome</keyword>
<name>A0A6A5SHG1_9PLEO</name>
<proteinExistence type="predicted"/>